<evidence type="ECO:0000259" key="6">
    <source>
        <dbReference type="Pfam" id="PF13664"/>
    </source>
</evidence>
<dbReference type="InterPro" id="IPR025423">
    <property type="entry name" value="TMEM205-like"/>
</dbReference>
<reference evidence="7" key="1">
    <citation type="submission" date="2023-10" db="EMBL/GenBank/DDBJ databases">
        <authorList>
            <person name="Hackl T."/>
        </authorList>
    </citation>
    <scope>NUCLEOTIDE SEQUENCE</scope>
</reference>
<keyword evidence="2 5" id="KW-0812">Transmembrane</keyword>
<evidence type="ECO:0000256" key="4">
    <source>
        <dbReference type="ARBA" id="ARBA00023136"/>
    </source>
</evidence>
<dbReference type="AlphaFoldDB" id="A0AAI8VLE4"/>
<dbReference type="PANTHER" id="PTHR23241">
    <property type="entry name" value="LATE EMBRYOGENESIS ABUNDANT PLANTS LEA-RELATED"/>
    <property type="match status" value="1"/>
</dbReference>
<keyword evidence="4 5" id="KW-0472">Membrane</keyword>
<gene>
    <name evidence="7" type="ORF">KHLLAP_LOCUS10468</name>
</gene>
<organism evidence="7 8">
    <name type="scientific">Anthostomella pinea</name>
    <dbReference type="NCBI Taxonomy" id="933095"/>
    <lineage>
        <taxon>Eukaryota</taxon>
        <taxon>Fungi</taxon>
        <taxon>Dikarya</taxon>
        <taxon>Ascomycota</taxon>
        <taxon>Pezizomycotina</taxon>
        <taxon>Sordariomycetes</taxon>
        <taxon>Xylariomycetidae</taxon>
        <taxon>Xylariales</taxon>
        <taxon>Xylariaceae</taxon>
        <taxon>Anthostomella</taxon>
    </lineage>
</organism>
<keyword evidence="3 5" id="KW-1133">Transmembrane helix</keyword>
<comment type="subcellular location">
    <subcellularLocation>
        <location evidence="1">Membrane</location>
    </subcellularLocation>
</comment>
<comment type="caution">
    <text evidence="7">The sequence shown here is derived from an EMBL/GenBank/DDBJ whole genome shotgun (WGS) entry which is preliminary data.</text>
</comment>
<feature type="domain" description="TMEM205-like" evidence="6">
    <location>
        <begin position="74"/>
        <end position="177"/>
    </location>
</feature>
<evidence type="ECO:0000256" key="1">
    <source>
        <dbReference type="ARBA" id="ARBA00004370"/>
    </source>
</evidence>
<dbReference type="EMBL" id="CAUWAG010000013">
    <property type="protein sequence ID" value="CAJ2510000.1"/>
    <property type="molecule type" value="Genomic_DNA"/>
</dbReference>
<feature type="transmembrane region" description="Helical" evidence="5">
    <location>
        <begin position="210"/>
        <end position="230"/>
    </location>
</feature>
<name>A0AAI8VLE4_9PEZI</name>
<evidence type="ECO:0000313" key="7">
    <source>
        <dbReference type="EMBL" id="CAJ2510000.1"/>
    </source>
</evidence>
<evidence type="ECO:0000256" key="3">
    <source>
        <dbReference type="ARBA" id="ARBA00022989"/>
    </source>
</evidence>
<feature type="transmembrane region" description="Helical" evidence="5">
    <location>
        <begin position="145"/>
        <end position="166"/>
    </location>
</feature>
<sequence>MADRSLVFSPAPYHILSYGTLLGTQFFHVSHSPWISSRGLIKPSFPAPAPALPFTFPLPKHRRQQLTQSPPTNQTFINSIAAFKVLERPQFAVLQRALFPAYFGIQTAAPALLALTYPGTSTLGALNRGTIPTGISGVLHASNRWGVLAPLATVFATGLVNLVYLLPETNKVTAARRKQGKKDGKQSWDAAPHSNEMEALNKKFGQLHGISSLLNMATFAATIVYGFTLASRIE</sequence>
<dbReference type="Proteomes" id="UP001295740">
    <property type="component" value="Unassembled WGS sequence"/>
</dbReference>
<protein>
    <submittedName>
        <fullName evidence="7">Uu.00g059000.m01.CDS01</fullName>
    </submittedName>
</protein>
<evidence type="ECO:0000313" key="8">
    <source>
        <dbReference type="Proteomes" id="UP001295740"/>
    </source>
</evidence>
<dbReference type="GO" id="GO:0016020">
    <property type="term" value="C:membrane"/>
    <property type="evidence" value="ECO:0007669"/>
    <property type="project" value="UniProtKB-SubCell"/>
</dbReference>
<evidence type="ECO:0000256" key="5">
    <source>
        <dbReference type="SAM" id="Phobius"/>
    </source>
</evidence>
<proteinExistence type="predicted"/>
<dbReference type="PANTHER" id="PTHR23241:SF106">
    <property type="entry name" value="DUF4149 DOMAIN-CONTAINING PROTEIN"/>
    <property type="match status" value="1"/>
</dbReference>
<keyword evidence="8" id="KW-1185">Reference proteome</keyword>
<dbReference type="InterPro" id="IPR053009">
    <property type="entry name" value="Xanthocillin_Biosynth-Assoc"/>
</dbReference>
<evidence type="ECO:0000256" key="2">
    <source>
        <dbReference type="ARBA" id="ARBA00022692"/>
    </source>
</evidence>
<accession>A0AAI8VLE4</accession>
<dbReference type="Pfam" id="PF13664">
    <property type="entry name" value="DUF4149"/>
    <property type="match status" value="1"/>
</dbReference>